<dbReference type="InterPro" id="IPR011059">
    <property type="entry name" value="Metal-dep_hydrolase_composite"/>
</dbReference>
<dbReference type="Gene3D" id="3.20.20.140">
    <property type="entry name" value="Metal-dependent hydrolases"/>
    <property type="match status" value="1"/>
</dbReference>
<sequence length="462" mass="50464">MNTVTLIKNASELVTCSGFKAKQGKQMSDLHIIRNGALLIEDGRITAVGKTRDVLAQFEKTMVNRNPAFSGDGENSVRGKKPGFFSHRDFLSSTQADVVVIDAAGKAVLPGFVDSHTHFVFGGYRAEEFSWRLQGRGYMEIMKRGGGILNTVKATRKAAKSELTEAGLKRLDSMLSFGVTTVEGKSGYGLDHNTEIRQLEVMAELDRHHPVDIVRTFLGAHTVPPEYKGKEDRFVDFMKDTVMPEVVRQNLAEFCDIFCEKNVFSIQQSERMLRSAKAQGLKLKIHADEMVSLGGAELAAKLGAVSADHLLQSSDKGIRDMAKAGVVATLLPGTAFSLKEPYARGRYMIDNNCAVALATDMNPGSCFTESVPLIIALAALYMNITPEEAITALTINGAAAIDRADTIGSLDPGKLGDVIILEFPSYQYIPYHIGVSTVEKVIKKGRLVFDKDKKVNSRPLQT</sequence>
<dbReference type="Pfam" id="PF07969">
    <property type="entry name" value="Amidohydro_3"/>
    <property type="match status" value="2"/>
</dbReference>
<feature type="binding site" evidence="8">
    <location>
        <position position="365"/>
    </location>
    <ligand>
        <name>4-imidazolone-5-propanoate</name>
        <dbReference type="ChEBI" id="CHEBI:77893"/>
    </ligand>
</feature>
<proteinExistence type="inferred from homology"/>
<keyword evidence="7 8" id="KW-0408">Iron</keyword>
<keyword evidence="4 8" id="KW-0378">Hydrolase</keyword>
<comment type="pathway">
    <text evidence="8">Amino-acid degradation; L-histidine degradation into L-glutamate; N-formimidoyl-L-glutamate from L-histidine: step 3/3.</text>
</comment>
<dbReference type="GO" id="GO:0005506">
    <property type="term" value="F:iron ion binding"/>
    <property type="evidence" value="ECO:0007669"/>
    <property type="project" value="UniProtKB-UniRule"/>
</dbReference>
<reference evidence="11" key="1">
    <citation type="journal article" date="2021" name="Microb. Physiol.">
        <title>Proteogenomic Insights into the Physiology of Marine, Sulfate-Reducing, Filamentous Desulfonema limicola and Desulfonema magnum.</title>
        <authorList>
            <person name="Schnaars V."/>
            <person name="Wohlbrand L."/>
            <person name="Scheve S."/>
            <person name="Hinrichs C."/>
            <person name="Reinhardt R."/>
            <person name="Rabus R."/>
        </authorList>
    </citation>
    <scope>NUCLEOTIDE SEQUENCE</scope>
    <source>
        <strain evidence="11">4be13</strain>
    </source>
</reference>
<dbReference type="InterPro" id="IPR054418">
    <property type="entry name" value="MQNX/HUTI_composite_N"/>
</dbReference>
<comment type="function">
    <text evidence="8">Catalyzes the hydrolytic cleavage of the carbon-nitrogen bond in imidazolone-5-propanoate to yield N-formimidoyl-L-glutamate. It is the third step in the universal histidine degradation pathway.</text>
</comment>
<accession>A0A975BSF7</accession>
<feature type="binding site" evidence="8">
    <location>
        <position position="364"/>
    </location>
    <ligand>
        <name>N-formimidoyl-L-glutamate</name>
        <dbReference type="ChEBI" id="CHEBI:58928"/>
    </ligand>
</feature>
<feature type="domain" description="Amidohydrolase 3" evidence="9">
    <location>
        <begin position="157"/>
        <end position="449"/>
    </location>
</feature>
<dbReference type="GO" id="GO:0005737">
    <property type="term" value="C:cytoplasm"/>
    <property type="evidence" value="ECO:0007669"/>
    <property type="project" value="UniProtKB-SubCell"/>
</dbReference>
<feature type="binding site" evidence="8">
    <location>
        <position position="286"/>
    </location>
    <ligand>
        <name>Fe(3+)</name>
        <dbReference type="ChEBI" id="CHEBI:29034"/>
    </ligand>
</feature>
<evidence type="ECO:0000256" key="2">
    <source>
        <dbReference type="ARBA" id="ARBA00022490"/>
    </source>
</evidence>
<keyword evidence="3 8" id="KW-0479">Metal-binding</keyword>
<dbReference type="KEGG" id="dmm:dnm_068620"/>
<dbReference type="InterPro" id="IPR013108">
    <property type="entry name" value="Amidohydro_3"/>
</dbReference>
<dbReference type="SUPFAM" id="SSF51338">
    <property type="entry name" value="Composite domain of metallo-dependent hydrolases"/>
    <property type="match status" value="2"/>
</dbReference>
<dbReference type="GO" id="GO:0019556">
    <property type="term" value="P:L-histidine catabolic process to glutamate and formamide"/>
    <property type="evidence" value="ECO:0007669"/>
    <property type="project" value="UniProtKB-UniRule"/>
</dbReference>
<feature type="binding site" evidence="8">
    <location>
        <position position="188"/>
    </location>
    <ligand>
        <name>4-imidazolone-5-propanoate</name>
        <dbReference type="ChEBI" id="CHEBI:77893"/>
    </ligand>
</feature>
<dbReference type="RefSeq" id="WP_207678835.1">
    <property type="nucleotide sequence ID" value="NZ_CP061800.1"/>
</dbReference>
<organism evidence="11 12">
    <name type="scientific">Desulfonema magnum</name>
    <dbReference type="NCBI Taxonomy" id="45655"/>
    <lineage>
        <taxon>Bacteria</taxon>
        <taxon>Pseudomonadati</taxon>
        <taxon>Thermodesulfobacteriota</taxon>
        <taxon>Desulfobacteria</taxon>
        <taxon>Desulfobacterales</taxon>
        <taxon>Desulfococcaceae</taxon>
        <taxon>Desulfonema</taxon>
    </lineage>
</organism>
<feature type="binding site" evidence="8">
    <location>
        <position position="360"/>
    </location>
    <ligand>
        <name>Fe(3+)</name>
        <dbReference type="ChEBI" id="CHEBI:29034"/>
    </ligand>
</feature>
<evidence type="ECO:0000256" key="1">
    <source>
        <dbReference type="ARBA" id="ARBA00012864"/>
    </source>
</evidence>
<dbReference type="InterPro" id="IPR005920">
    <property type="entry name" value="HutI"/>
</dbReference>
<feature type="binding site" evidence="8">
    <location>
        <position position="188"/>
    </location>
    <ligand>
        <name>N-formimidoyl-L-glutamate</name>
        <dbReference type="ChEBI" id="CHEBI:58928"/>
    </ligand>
</feature>
<dbReference type="Proteomes" id="UP000663722">
    <property type="component" value="Chromosome"/>
</dbReference>
<evidence type="ECO:0000256" key="7">
    <source>
        <dbReference type="ARBA" id="ARBA00023004"/>
    </source>
</evidence>
<feature type="binding site" evidence="8">
    <location>
        <position position="360"/>
    </location>
    <ligand>
        <name>Zn(2+)</name>
        <dbReference type="ChEBI" id="CHEBI:29105"/>
    </ligand>
</feature>
<evidence type="ECO:0000256" key="4">
    <source>
        <dbReference type="ARBA" id="ARBA00022801"/>
    </source>
</evidence>
<feature type="binding site" evidence="8">
    <location>
        <position position="116"/>
    </location>
    <ligand>
        <name>Zn(2+)</name>
        <dbReference type="ChEBI" id="CHEBI:29105"/>
    </ligand>
</feature>
<dbReference type="PANTHER" id="PTHR42752">
    <property type="entry name" value="IMIDAZOLONEPROPIONASE"/>
    <property type="match status" value="1"/>
</dbReference>
<feature type="binding site" evidence="8">
    <location>
        <position position="118"/>
    </location>
    <ligand>
        <name>Fe(3+)</name>
        <dbReference type="ChEBI" id="CHEBI:29034"/>
    </ligand>
</feature>
<feature type="binding site" evidence="8">
    <location>
        <position position="125"/>
    </location>
    <ligand>
        <name>4-imidazolone-5-propanoate</name>
        <dbReference type="ChEBI" id="CHEBI:77893"/>
    </ligand>
</feature>
<feature type="domain" description="Amidohydrolase 3" evidence="9">
    <location>
        <begin position="100"/>
        <end position="132"/>
    </location>
</feature>
<comment type="subcellular location">
    <subcellularLocation>
        <location evidence="8">Cytoplasm</location>
    </subcellularLocation>
</comment>
<evidence type="ECO:0000313" key="11">
    <source>
        <dbReference type="EMBL" id="QTA90801.1"/>
    </source>
</evidence>
<evidence type="ECO:0000256" key="3">
    <source>
        <dbReference type="ARBA" id="ARBA00022723"/>
    </source>
</evidence>
<dbReference type="GO" id="GO:0050480">
    <property type="term" value="F:imidazolonepropionase activity"/>
    <property type="evidence" value="ECO:0007669"/>
    <property type="project" value="UniProtKB-UniRule"/>
</dbReference>
<keyword evidence="5 8" id="KW-0369">Histidine metabolism</keyword>
<protein>
    <recommendedName>
        <fullName evidence="1 8">Imidazolonepropionase</fullName>
        <ecNumber evidence="1 8">3.5.2.7</ecNumber>
    </recommendedName>
    <alternativeName>
        <fullName evidence="8">Imidazolone-5-propionate hydrolase</fullName>
    </alternativeName>
</protein>
<dbReference type="GO" id="GO:0008270">
    <property type="term" value="F:zinc ion binding"/>
    <property type="evidence" value="ECO:0007669"/>
    <property type="project" value="UniProtKB-UniRule"/>
</dbReference>
<dbReference type="EMBL" id="CP061800">
    <property type="protein sequence ID" value="QTA90801.1"/>
    <property type="molecule type" value="Genomic_DNA"/>
</dbReference>
<dbReference type="SUPFAM" id="SSF51556">
    <property type="entry name" value="Metallo-dependent hydrolases"/>
    <property type="match status" value="1"/>
</dbReference>
<feature type="binding site" evidence="8">
    <location>
        <position position="286"/>
    </location>
    <ligand>
        <name>Zn(2+)</name>
        <dbReference type="ChEBI" id="CHEBI:29105"/>
    </ligand>
</feature>
<comment type="catalytic activity">
    <reaction evidence="8">
        <text>4-imidazolone-5-propanoate + H2O = N-formimidoyl-L-glutamate</text>
        <dbReference type="Rhea" id="RHEA:23660"/>
        <dbReference type="ChEBI" id="CHEBI:15377"/>
        <dbReference type="ChEBI" id="CHEBI:58928"/>
        <dbReference type="ChEBI" id="CHEBI:77893"/>
        <dbReference type="EC" id="3.5.2.7"/>
    </reaction>
</comment>
<feature type="binding site" evidence="8">
    <location>
        <position position="118"/>
    </location>
    <ligand>
        <name>Zn(2+)</name>
        <dbReference type="ChEBI" id="CHEBI:29105"/>
    </ligand>
</feature>
<dbReference type="NCBIfam" id="TIGR01224">
    <property type="entry name" value="hutI"/>
    <property type="match status" value="1"/>
</dbReference>
<evidence type="ECO:0000256" key="8">
    <source>
        <dbReference type="HAMAP-Rule" id="MF_00372"/>
    </source>
</evidence>
<dbReference type="FunFam" id="3.20.20.140:FF:000007">
    <property type="entry name" value="Imidazolonepropionase"/>
    <property type="match status" value="1"/>
</dbReference>
<feature type="binding site" evidence="8">
    <location>
        <position position="221"/>
    </location>
    <ligand>
        <name>4-imidazolone-5-propanoate</name>
        <dbReference type="ChEBI" id="CHEBI:77893"/>
    </ligand>
</feature>
<evidence type="ECO:0000259" key="10">
    <source>
        <dbReference type="Pfam" id="PF22039"/>
    </source>
</evidence>
<dbReference type="PANTHER" id="PTHR42752:SF1">
    <property type="entry name" value="IMIDAZOLONEPROPIONASE-RELATED"/>
    <property type="match status" value="1"/>
</dbReference>
<name>A0A975BSF7_9BACT</name>
<evidence type="ECO:0000259" key="9">
    <source>
        <dbReference type="Pfam" id="PF07969"/>
    </source>
</evidence>
<comment type="cofactor">
    <cofactor evidence="8">
        <name>Zn(2+)</name>
        <dbReference type="ChEBI" id="CHEBI:29105"/>
    </cofactor>
    <cofactor evidence="8">
        <name>Fe(3+)</name>
        <dbReference type="ChEBI" id="CHEBI:29034"/>
    </cofactor>
    <text evidence="8">Binds 1 zinc or iron ion per subunit.</text>
</comment>
<keyword evidence="12" id="KW-1185">Reference proteome</keyword>
<gene>
    <name evidence="8 11" type="primary">hutI</name>
    <name evidence="11" type="ORF">dnm_068620</name>
</gene>
<keyword evidence="2 8" id="KW-0963">Cytoplasm</keyword>
<dbReference type="Gene3D" id="2.30.40.10">
    <property type="entry name" value="Urease, subunit C, domain 1"/>
    <property type="match status" value="2"/>
</dbReference>
<keyword evidence="6 8" id="KW-0862">Zinc</keyword>
<dbReference type="HAMAP" id="MF_00372">
    <property type="entry name" value="HutI"/>
    <property type="match status" value="1"/>
</dbReference>
<feature type="binding site" evidence="8">
    <location>
        <position position="289"/>
    </location>
    <ligand>
        <name>4-imidazolone-5-propanoate</name>
        <dbReference type="ChEBI" id="CHEBI:77893"/>
    </ligand>
</feature>
<dbReference type="AlphaFoldDB" id="A0A975BSF7"/>
<comment type="similarity">
    <text evidence="8">Belongs to the metallo-dependent hydrolases superfamily. HutI family.</text>
</comment>
<dbReference type="EC" id="3.5.2.7" evidence="1 8"/>
<feature type="binding site" evidence="8">
    <location>
        <position position="362"/>
    </location>
    <ligand>
        <name>N-formimidoyl-L-glutamate</name>
        <dbReference type="ChEBI" id="CHEBI:58928"/>
    </ligand>
</feature>
<dbReference type="Pfam" id="PF22039">
    <property type="entry name" value="HUTI_composite_bact"/>
    <property type="match status" value="1"/>
</dbReference>
<dbReference type="InterPro" id="IPR032466">
    <property type="entry name" value="Metal_Hydrolase"/>
</dbReference>
<feature type="domain" description="Aminodeoxyfutalosine deaminase/Imidazolonepropionase-like composite" evidence="10">
    <location>
        <begin position="36"/>
        <end position="58"/>
    </location>
</feature>
<feature type="binding site" evidence="8">
    <location>
        <position position="116"/>
    </location>
    <ligand>
        <name>Fe(3+)</name>
        <dbReference type="ChEBI" id="CHEBI:29034"/>
    </ligand>
</feature>
<evidence type="ECO:0000256" key="5">
    <source>
        <dbReference type="ARBA" id="ARBA00022808"/>
    </source>
</evidence>
<dbReference type="CDD" id="cd01296">
    <property type="entry name" value="Imidazolone-5PH"/>
    <property type="match status" value="1"/>
</dbReference>
<evidence type="ECO:0000313" key="12">
    <source>
        <dbReference type="Proteomes" id="UP000663722"/>
    </source>
</evidence>
<evidence type="ECO:0000256" key="6">
    <source>
        <dbReference type="ARBA" id="ARBA00022833"/>
    </source>
</evidence>